<gene>
    <name evidence="1" type="ORF">GMARGA_LOCUS37109</name>
</gene>
<dbReference type="EMBL" id="CAJVQB010076007">
    <property type="protein sequence ID" value="CAG8844445.1"/>
    <property type="molecule type" value="Genomic_DNA"/>
</dbReference>
<comment type="caution">
    <text evidence="1">The sequence shown here is derived from an EMBL/GenBank/DDBJ whole genome shotgun (WGS) entry which is preliminary data.</text>
</comment>
<dbReference type="SUPFAM" id="SSF53098">
    <property type="entry name" value="Ribonuclease H-like"/>
    <property type="match status" value="1"/>
</dbReference>
<proteinExistence type="predicted"/>
<name>A0ABN7WZH4_GIGMA</name>
<accession>A0ABN7WZH4</accession>
<evidence type="ECO:0000313" key="2">
    <source>
        <dbReference type="Proteomes" id="UP000789901"/>
    </source>
</evidence>
<sequence length="319" mass="37217">MRLFSDMQYLSDVLLPIKDAILFIEANCSTLANCYINLIKIATAIQNLPANEFKEFHNDCIKKFNNQFEEFNDSAYQLAYFLHPAYKGVRLKFGTFPLIASYARKLQKQMDKNKESCEALIMQLHWYKEQEQYINRVPNPYIALYTIAKPNCLQCLAIKLFSIIPNLAICEQIFSLLGWIYGSYQIHLDIDRLEGLAKVYQFNLLNPIDQLHHTQTTEVISKIITNITETVFKELEEETLADEENTELFNPTKDLYPNEPDLNLNVLNFIDLNSSVFTYSKNRYESQEINEIMSDNNDMQEREYNVGKIIAQQLDDNSH</sequence>
<organism evidence="1 2">
    <name type="scientific">Gigaspora margarita</name>
    <dbReference type="NCBI Taxonomy" id="4874"/>
    <lineage>
        <taxon>Eukaryota</taxon>
        <taxon>Fungi</taxon>
        <taxon>Fungi incertae sedis</taxon>
        <taxon>Mucoromycota</taxon>
        <taxon>Glomeromycotina</taxon>
        <taxon>Glomeromycetes</taxon>
        <taxon>Diversisporales</taxon>
        <taxon>Gigasporaceae</taxon>
        <taxon>Gigaspora</taxon>
    </lineage>
</organism>
<dbReference type="InterPro" id="IPR012337">
    <property type="entry name" value="RNaseH-like_sf"/>
</dbReference>
<protein>
    <submittedName>
        <fullName evidence="1">44938_t:CDS:1</fullName>
    </submittedName>
</protein>
<dbReference type="Proteomes" id="UP000789901">
    <property type="component" value="Unassembled WGS sequence"/>
</dbReference>
<reference evidence="1 2" key="1">
    <citation type="submission" date="2021-06" db="EMBL/GenBank/DDBJ databases">
        <authorList>
            <person name="Kallberg Y."/>
            <person name="Tangrot J."/>
            <person name="Rosling A."/>
        </authorList>
    </citation>
    <scope>NUCLEOTIDE SEQUENCE [LARGE SCALE GENOMIC DNA]</scope>
    <source>
        <strain evidence="1 2">120-4 pot B 10/14</strain>
    </source>
</reference>
<evidence type="ECO:0000313" key="1">
    <source>
        <dbReference type="EMBL" id="CAG8844445.1"/>
    </source>
</evidence>
<keyword evidence="2" id="KW-1185">Reference proteome</keyword>